<proteinExistence type="predicted"/>
<organism evidence="1 2">
    <name type="scientific">Filobacillus milosensis</name>
    <dbReference type="NCBI Taxonomy" id="94137"/>
    <lineage>
        <taxon>Bacteria</taxon>
        <taxon>Bacillati</taxon>
        <taxon>Bacillota</taxon>
        <taxon>Bacilli</taxon>
        <taxon>Bacillales</taxon>
        <taxon>Bacillaceae</taxon>
        <taxon>Filobacillus</taxon>
    </lineage>
</organism>
<dbReference type="OrthoDB" id="2452736at2"/>
<protein>
    <recommendedName>
        <fullName evidence="3">Spore coat protein</fullName>
    </recommendedName>
</protein>
<gene>
    <name evidence="1" type="ORF">E3U55_01060</name>
</gene>
<reference evidence="1 2" key="1">
    <citation type="submission" date="2019-03" db="EMBL/GenBank/DDBJ databases">
        <authorList>
            <person name="He R.-H."/>
        </authorList>
    </citation>
    <scope>NUCLEOTIDE SEQUENCE [LARGE SCALE GENOMIC DNA]</scope>
    <source>
        <strain evidence="2">SH 714</strain>
    </source>
</reference>
<dbReference type="AlphaFoldDB" id="A0A4Y8ISY3"/>
<comment type="caution">
    <text evidence="1">The sequence shown here is derived from an EMBL/GenBank/DDBJ whole genome shotgun (WGS) entry which is preliminary data.</text>
</comment>
<sequence length="174" mass="20336">MRALPSVDLGIMAEHLAAHEGVINKLQYYHSIASNQILKDILSLQTEIMLNHVEVMSSFINPRINQELNVPPLDIYQDVSFNFDSNDYQYHDNWITLETHNTAKCMANQNYVSSLMMKDARVKKAHEEMALQQAHIQELYGRLISMMDWSYVPQSSIDSQTKTYQFYNQVFQWQ</sequence>
<name>A0A4Y8ISY3_9BACI</name>
<dbReference type="Proteomes" id="UP000297975">
    <property type="component" value="Unassembled WGS sequence"/>
</dbReference>
<evidence type="ECO:0000313" key="1">
    <source>
        <dbReference type="EMBL" id="TFB25010.1"/>
    </source>
</evidence>
<evidence type="ECO:0000313" key="2">
    <source>
        <dbReference type="Proteomes" id="UP000297975"/>
    </source>
</evidence>
<dbReference type="EMBL" id="SOPW01000001">
    <property type="protein sequence ID" value="TFB25010.1"/>
    <property type="molecule type" value="Genomic_DNA"/>
</dbReference>
<keyword evidence="2" id="KW-1185">Reference proteome</keyword>
<accession>A0A4Y8ISY3</accession>
<dbReference type="RefSeq" id="WP_134338470.1">
    <property type="nucleotide sequence ID" value="NZ_SOPW01000001.1"/>
</dbReference>
<evidence type="ECO:0008006" key="3">
    <source>
        <dbReference type="Google" id="ProtNLM"/>
    </source>
</evidence>